<dbReference type="Pfam" id="PF07690">
    <property type="entry name" value="MFS_1"/>
    <property type="match status" value="1"/>
</dbReference>
<dbReference type="InterPro" id="IPR011701">
    <property type="entry name" value="MFS"/>
</dbReference>
<evidence type="ECO:0000256" key="1">
    <source>
        <dbReference type="ARBA" id="ARBA00004651"/>
    </source>
</evidence>
<feature type="transmembrane region" description="Helical" evidence="7">
    <location>
        <begin position="257"/>
        <end position="276"/>
    </location>
</feature>
<keyword evidence="8" id="KW-0732">Signal</keyword>
<keyword evidence="4 7" id="KW-0812">Transmembrane</keyword>
<name>A0A9D2CNW0_9LACO</name>
<evidence type="ECO:0000256" key="8">
    <source>
        <dbReference type="SAM" id="SignalP"/>
    </source>
</evidence>
<reference evidence="10" key="2">
    <citation type="submission" date="2021-04" db="EMBL/GenBank/DDBJ databases">
        <authorList>
            <person name="Gilroy R."/>
        </authorList>
    </citation>
    <scope>NUCLEOTIDE SEQUENCE</scope>
    <source>
        <strain evidence="10">3204</strain>
    </source>
</reference>
<feature type="domain" description="Major facilitator superfamily (MFS) profile" evidence="9">
    <location>
        <begin position="10"/>
        <end position="399"/>
    </location>
</feature>
<organism evidence="10 11">
    <name type="scientific">Candidatus Companilactobacillus pullicola</name>
    <dbReference type="NCBI Taxonomy" id="2838523"/>
    <lineage>
        <taxon>Bacteria</taxon>
        <taxon>Bacillati</taxon>
        <taxon>Bacillota</taxon>
        <taxon>Bacilli</taxon>
        <taxon>Lactobacillales</taxon>
        <taxon>Lactobacillaceae</taxon>
        <taxon>Companilactobacillus</taxon>
    </lineage>
</organism>
<dbReference type="PANTHER" id="PTHR43124">
    <property type="entry name" value="PURINE EFFLUX PUMP PBUE"/>
    <property type="match status" value="1"/>
</dbReference>
<keyword evidence="3" id="KW-1003">Cell membrane</keyword>
<feature type="transmembrane region" description="Helical" evidence="7">
    <location>
        <begin position="136"/>
        <end position="159"/>
    </location>
</feature>
<dbReference type="GO" id="GO:0022857">
    <property type="term" value="F:transmembrane transporter activity"/>
    <property type="evidence" value="ECO:0007669"/>
    <property type="project" value="InterPro"/>
</dbReference>
<accession>A0A9D2CNW0</accession>
<dbReference type="EMBL" id="DXCM01000035">
    <property type="protein sequence ID" value="HIY92448.1"/>
    <property type="molecule type" value="Genomic_DNA"/>
</dbReference>
<dbReference type="InterPro" id="IPR036259">
    <property type="entry name" value="MFS_trans_sf"/>
</dbReference>
<feature type="transmembrane region" description="Helical" evidence="7">
    <location>
        <begin position="106"/>
        <end position="124"/>
    </location>
</feature>
<feature type="transmembrane region" description="Helical" evidence="7">
    <location>
        <begin position="165"/>
        <end position="184"/>
    </location>
</feature>
<dbReference type="Gene3D" id="1.20.1250.20">
    <property type="entry name" value="MFS general substrate transporter like domains"/>
    <property type="match status" value="2"/>
</dbReference>
<proteinExistence type="predicted"/>
<evidence type="ECO:0000313" key="10">
    <source>
        <dbReference type="EMBL" id="HIY92448.1"/>
    </source>
</evidence>
<reference evidence="10" key="1">
    <citation type="journal article" date="2021" name="PeerJ">
        <title>Extensive microbial diversity within the chicken gut microbiome revealed by metagenomics and culture.</title>
        <authorList>
            <person name="Gilroy R."/>
            <person name="Ravi A."/>
            <person name="Getino M."/>
            <person name="Pursley I."/>
            <person name="Horton D.L."/>
            <person name="Alikhan N.F."/>
            <person name="Baker D."/>
            <person name="Gharbi K."/>
            <person name="Hall N."/>
            <person name="Watson M."/>
            <person name="Adriaenssens E.M."/>
            <person name="Foster-Nyarko E."/>
            <person name="Jarju S."/>
            <person name="Secka A."/>
            <person name="Antonio M."/>
            <person name="Oren A."/>
            <person name="Chaudhuri R.R."/>
            <person name="La Ragione R."/>
            <person name="Hildebrand F."/>
            <person name="Pallen M.J."/>
        </authorList>
    </citation>
    <scope>NUCLEOTIDE SEQUENCE</scope>
    <source>
        <strain evidence="10">3204</strain>
    </source>
</reference>
<dbReference type="PROSITE" id="PS50850">
    <property type="entry name" value="MFS"/>
    <property type="match status" value="1"/>
</dbReference>
<evidence type="ECO:0000256" key="7">
    <source>
        <dbReference type="SAM" id="Phobius"/>
    </source>
</evidence>
<evidence type="ECO:0000256" key="2">
    <source>
        <dbReference type="ARBA" id="ARBA00022448"/>
    </source>
</evidence>
<feature type="transmembrane region" description="Helical" evidence="7">
    <location>
        <begin position="340"/>
        <end position="360"/>
    </location>
</feature>
<feature type="transmembrane region" description="Helical" evidence="7">
    <location>
        <begin position="372"/>
        <end position="395"/>
    </location>
</feature>
<dbReference type="SUPFAM" id="SSF103473">
    <property type="entry name" value="MFS general substrate transporter"/>
    <property type="match status" value="1"/>
</dbReference>
<evidence type="ECO:0000259" key="9">
    <source>
        <dbReference type="PROSITE" id="PS50850"/>
    </source>
</evidence>
<feature type="transmembrane region" description="Helical" evidence="7">
    <location>
        <begin position="308"/>
        <end position="328"/>
    </location>
</feature>
<feature type="chain" id="PRO_5039051860" evidence="8">
    <location>
        <begin position="25"/>
        <end position="405"/>
    </location>
</feature>
<dbReference type="AlphaFoldDB" id="A0A9D2CNW0"/>
<feature type="transmembrane region" description="Helical" evidence="7">
    <location>
        <begin position="219"/>
        <end position="245"/>
    </location>
</feature>
<evidence type="ECO:0000256" key="4">
    <source>
        <dbReference type="ARBA" id="ARBA00022692"/>
    </source>
</evidence>
<evidence type="ECO:0000313" key="11">
    <source>
        <dbReference type="Proteomes" id="UP000824013"/>
    </source>
</evidence>
<sequence>MNISKSKKWLLIISLMAVSIVEQATGATASTTPLMAKSFPNISQANIQMVTTFGAIATTIFIFISGLIANKFSQKRIAIIGLIIAAIFSIVPAISKSYLVILASRALMGVGVGLANPIAVALLSEFFEGHELDNLMGWRSSIASLGSSFITMLAGLLMVSDWHNAYWAYLVFVPALLLLIFFVPNPEKEGLQARAEQAAKDKNQKVESKQLPTHAELRVILISLAMFIIMGTVMTIMLNLAVMYVQQGIGSPTDASTTLSIWSMTQVLGGIIFGWLYKHIGKYVFPLGVFVFGLTFAALAFVRNQPTIYALMVLNGLIGGTAMPFMFTRIAELSNSKTNTFNNGLVLIGSNIASFLAPYFSMLLGQGSARIAVQNAGFLSVILSVVILLVMYFAFKEKTQIVKVN</sequence>
<gene>
    <name evidence="10" type="ORF">H9820_05825</name>
</gene>
<feature type="transmembrane region" description="Helical" evidence="7">
    <location>
        <begin position="45"/>
        <end position="69"/>
    </location>
</feature>
<dbReference type="InterPro" id="IPR050189">
    <property type="entry name" value="MFS_Efflux_Transporters"/>
</dbReference>
<feature type="transmembrane region" description="Helical" evidence="7">
    <location>
        <begin position="283"/>
        <end position="302"/>
    </location>
</feature>
<evidence type="ECO:0000256" key="5">
    <source>
        <dbReference type="ARBA" id="ARBA00022989"/>
    </source>
</evidence>
<comment type="caution">
    <text evidence="10">The sequence shown here is derived from an EMBL/GenBank/DDBJ whole genome shotgun (WGS) entry which is preliminary data.</text>
</comment>
<protein>
    <submittedName>
        <fullName evidence="10">MFS transporter</fullName>
    </submittedName>
</protein>
<feature type="transmembrane region" description="Helical" evidence="7">
    <location>
        <begin position="76"/>
        <end position="94"/>
    </location>
</feature>
<keyword evidence="5 7" id="KW-1133">Transmembrane helix</keyword>
<dbReference type="Proteomes" id="UP000824013">
    <property type="component" value="Unassembled WGS sequence"/>
</dbReference>
<keyword evidence="2" id="KW-0813">Transport</keyword>
<dbReference type="GO" id="GO:0005886">
    <property type="term" value="C:plasma membrane"/>
    <property type="evidence" value="ECO:0007669"/>
    <property type="project" value="UniProtKB-SubCell"/>
</dbReference>
<comment type="subcellular location">
    <subcellularLocation>
        <location evidence="1">Cell membrane</location>
        <topology evidence="1">Multi-pass membrane protein</topology>
    </subcellularLocation>
</comment>
<evidence type="ECO:0000256" key="6">
    <source>
        <dbReference type="ARBA" id="ARBA00023136"/>
    </source>
</evidence>
<dbReference type="PANTHER" id="PTHR43124:SF3">
    <property type="entry name" value="CHLORAMPHENICOL EFFLUX PUMP RV0191"/>
    <property type="match status" value="1"/>
</dbReference>
<feature type="signal peptide" evidence="8">
    <location>
        <begin position="1"/>
        <end position="24"/>
    </location>
</feature>
<dbReference type="InterPro" id="IPR020846">
    <property type="entry name" value="MFS_dom"/>
</dbReference>
<evidence type="ECO:0000256" key="3">
    <source>
        <dbReference type="ARBA" id="ARBA00022475"/>
    </source>
</evidence>
<keyword evidence="6 7" id="KW-0472">Membrane</keyword>